<dbReference type="RefSeq" id="WP_204401718.1">
    <property type="nucleotide sequence ID" value="NZ_JAFBEE010000008.1"/>
</dbReference>
<evidence type="ECO:0000313" key="3">
    <source>
        <dbReference type="Proteomes" id="UP001314796"/>
    </source>
</evidence>
<organism evidence="2 3">
    <name type="scientific">Alkaliphilus hydrothermalis</name>
    <dbReference type="NCBI Taxonomy" id="1482730"/>
    <lineage>
        <taxon>Bacteria</taxon>
        <taxon>Bacillati</taxon>
        <taxon>Bacillota</taxon>
        <taxon>Clostridia</taxon>
        <taxon>Peptostreptococcales</taxon>
        <taxon>Natronincolaceae</taxon>
        <taxon>Alkaliphilus</taxon>
    </lineage>
</organism>
<comment type="caution">
    <text evidence="2">The sequence shown here is derived from an EMBL/GenBank/DDBJ whole genome shotgun (WGS) entry which is preliminary data.</text>
</comment>
<dbReference type="Gene3D" id="3.60.21.10">
    <property type="match status" value="1"/>
</dbReference>
<proteinExistence type="predicted"/>
<sequence>MRIFKIIEKIKCFILDRPYIPEELKRKKTGPLLLHISDTPAEIFPFIERLIKEINPQYIVHTGDIVDNIKLETNDKLLESYKVNLRKIVRIIEENSNAKIYYAVGNHDHEETLKRTIKTGYILEKGIINIEGNKIYMGHYFQEVESGTDYCLYGHSFEPSHFQQGNRICLNGVLSANIIDLHSKKIYQIEYPFATNRLRRMEKGRITI</sequence>
<dbReference type="Pfam" id="PF00149">
    <property type="entry name" value="Metallophos"/>
    <property type="match status" value="1"/>
</dbReference>
<evidence type="ECO:0000313" key="2">
    <source>
        <dbReference type="EMBL" id="MBM7614990.1"/>
    </source>
</evidence>
<dbReference type="InterPro" id="IPR004843">
    <property type="entry name" value="Calcineurin-like_PHP"/>
</dbReference>
<evidence type="ECO:0000259" key="1">
    <source>
        <dbReference type="Pfam" id="PF00149"/>
    </source>
</evidence>
<name>A0ABS2NPX1_9FIRM</name>
<protein>
    <submittedName>
        <fullName evidence="2">Phosphodiesterase</fullName>
    </submittedName>
</protein>
<dbReference type="InterPro" id="IPR029052">
    <property type="entry name" value="Metallo-depent_PP-like"/>
</dbReference>
<dbReference type="SUPFAM" id="SSF56300">
    <property type="entry name" value="Metallo-dependent phosphatases"/>
    <property type="match status" value="1"/>
</dbReference>
<reference evidence="2 3" key="1">
    <citation type="submission" date="2021-01" db="EMBL/GenBank/DDBJ databases">
        <title>Genomic Encyclopedia of Type Strains, Phase IV (KMG-IV): sequencing the most valuable type-strain genomes for metagenomic binning, comparative biology and taxonomic classification.</title>
        <authorList>
            <person name="Goeker M."/>
        </authorList>
    </citation>
    <scope>NUCLEOTIDE SEQUENCE [LARGE SCALE GENOMIC DNA]</scope>
    <source>
        <strain evidence="2 3">DSM 25890</strain>
    </source>
</reference>
<feature type="domain" description="Calcineurin-like phosphoesterase" evidence="1">
    <location>
        <begin position="33"/>
        <end position="157"/>
    </location>
</feature>
<accession>A0ABS2NPX1</accession>
<dbReference type="EMBL" id="JAFBEE010000008">
    <property type="protein sequence ID" value="MBM7614990.1"/>
    <property type="molecule type" value="Genomic_DNA"/>
</dbReference>
<gene>
    <name evidence="2" type="ORF">JOC73_001552</name>
</gene>
<keyword evidence="3" id="KW-1185">Reference proteome</keyword>
<dbReference type="Proteomes" id="UP001314796">
    <property type="component" value="Unassembled WGS sequence"/>
</dbReference>